<keyword evidence="1" id="KW-1133">Transmembrane helix</keyword>
<dbReference type="WBParaSite" id="BTMF_0001473901-mRNA-1">
    <property type="protein sequence ID" value="BTMF_0001473901-mRNA-1"/>
    <property type="gene ID" value="BTMF_0001473901"/>
</dbReference>
<sequence length="97" mass="11813">LWVKKINLTYISEFFKNIKNIQKKHGNLHSDMRSMFKQLTEVLIYLSVIFVFVYRKRGIIFKVISLYNEFSPVLKGKLFCRKIFKHRIELMHIPFIF</sequence>
<reference evidence="2" key="1">
    <citation type="submission" date="2017-02" db="UniProtKB">
        <authorList>
            <consortium name="WormBaseParasite"/>
        </authorList>
    </citation>
    <scope>IDENTIFICATION</scope>
</reference>
<protein>
    <submittedName>
        <fullName evidence="2">Transposase</fullName>
    </submittedName>
</protein>
<dbReference type="AlphaFoldDB" id="A0A0R3R3Z9"/>
<name>A0A0R3R3Z9_9BILA</name>
<keyword evidence="1" id="KW-0472">Membrane</keyword>
<feature type="transmembrane region" description="Helical" evidence="1">
    <location>
        <begin position="35"/>
        <end position="54"/>
    </location>
</feature>
<evidence type="ECO:0000256" key="1">
    <source>
        <dbReference type="SAM" id="Phobius"/>
    </source>
</evidence>
<keyword evidence="1" id="KW-0812">Transmembrane</keyword>
<proteinExistence type="predicted"/>
<accession>A0A0R3R3Z9</accession>
<evidence type="ECO:0000313" key="2">
    <source>
        <dbReference type="WBParaSite" id="BTMF_0001473901-mRNA-1"/>
    </source>
</evidence>
<organism evidence="2">
    <name type="scientific">Brugia timori</name>
    <dbReference type="NCBI Taxonomy" id="42155"/>
    <lineage>
        <taxon>Eukaryota</taxon>
        <taxon>Metazoa</taxon>
        <taxon>Ecdysozoa</taxon>
        <taxon>Nematoda</taxon>
        <taxon>Chromadorea</taxon>
        <taxon>Rhabditida</taxon>
        <taxon>Spirurina</taxon>
        <taxon>Spiruromorpha</taxon>
        <taxon>Filarioidea</taxon>
        <taxon>Onchocercidae</taxon>
        <taxon>Brugia</taxon>
    </lineage>
</organism>